<sequence>MKDSGCFTIPFNIEESYCGKSLCDIGESINLMLMFVLKKLGIGEVRPTTITLQLTNQSLAHLEGKIENALAHFEVDKELSVILGRPFLATRRTLIDVQKRQTHGASSG</sequence>
<dbReference type="InterPro" id="IPR021109">
    <property type="entry name" value="Peptidase_aspartic_dom_sf"/>
</dbReference>
<reference evidence="1" key="1">
    <citation type="submission" date="2019-08" db="EMBL/GenBank/DDBJ databases">
        <authorList>
            <person name="Liu F."/>
        </authorList>
    </citation>
    <scope>NUCLEOTIDE SEQUENCE [LARGE SCALE GENOMIC DNA]</scope>
    <source>
        <strain evidence="1">PA1801</strain>
        <tissue evidence="1">Leaf</tissue>
    </source>
</reference>
<name>A0A5B6VLW0_9ROSI</name>
<evidence type="ECO:0000313" key="1">
    <source>
        <dbReference type="EMBL" id="KAA3470048.1"/>
    </source>
</evidence>
<dbReference type="PANTHER" id="PTHR33067:SF39">
    <property type="entry name" value="TRANSCRIPTION FACTOR INTERACTOR AND REGULATOR CCHC(ZN) FAMILY"/>
    <property type="match status" value="1"/>
</dbReference>
<dbReference type="AlphaFoldDB" id="A0A5B6VLW0"/>
<dbReference type="Proteomes" id="UP000325315">
    <property type="component" value="Unassembled WGS sequence"/>
</dbReference>
<organism evidence="1 2">
    <name type="scientific">Gossypium australe</name>
    <dbReference type="NCBI Taxonomy" id="47621"/>
    <lineage>
        <taxon>Eukaryota</taxon>
        <taxon>Viridiplantae</taxon>
        <taxon>Streptophyta</taxon>
        <taxon>Embryophyta</taxon>
        <taxon>Tracheophyta</taxon>
        <taxon>Spermatophyta</taxon>
        <taxon>Magnoliopsida</taxon>
        <taxon>eudicotyledons</taxon>
        <taxon>Gunneridae</taxon>
        <taxon>Pentapetalae</taxon>
        <taxon>rosids</taxon>
        <taxon>malvids</taxon>
        <taxon>Malvales</taxon>
        <taxon>Malvaceae</taxon>
        <taxon>Malvoideae</taxon>
        <taxon>Gossypium</taxon>
    </lineage>
</organism>
<dbReference type="PANTHER" id="PTHR33067">
    <property type="entry name" value="RNA-DIRECTED DNA POLYMERASE-RELATED"/>
    <property type="match status" value="1"/>
</dbReference>
<proteinExistence type="predicted"/>
<gene>
    <name evidence="1" type="ORF">EPI10_015788</name>
</gene>
<comment type="caution">
    <text evidence="1">The sequence shown here is derived from an EMBL/GenBank/DDBJ whole genome shotgun (WGS) entry which is preliminary data.</text>
</comment>
<evidence type="ECO:0000313" key="2">
    <source>
        <dbReference type="Proteomes" id="UP000325315"/>
    </source>
</evidence>
<dbReference type="Gene3D" id="2.40.70.10">
    <property type="entry name" value="Acid Proteases"/>
    <property type="match status" value="1"/>
</dbReference>
<dbReference type="OrthoDB" id="1937287at2759"/>
<accession>A0A5B6VLW0</accession>
<dbReference type="EMBL" id="SMMG02000006">
    <property type="protein sequence ID" value="KAA3470048.1"/>
    <property type="molecule type" value="Genomic_DNA"/>
</dbReference>
<protein>
    <submittedName>
        <fullName evidence="1">Uncharacterized protein</fullName>
    </submittedName>
</protein>
<keyword evidence="2" id="KW-1185">Reference proteome</keyword>